<dbReference type="InterPro" id="IPR033124">
    <property type="entry name" value="Ser_caboxypep_his_AS"/>
</dbReference>
<organism evidence="18 19">
    <name type="scientific">Apophysomyces ossiformis</name>
    <dbReference type="NCBI Taxonomy" id="679940"/>
    <lineage>
        <taxon>Eukaryota</taxon>
        <taxon>Fungi</taxon>
        <taxon>Fungi incertae sedis</taxon>
        <taxon>Mucoromycota</taxon>
        <taxon>Mucoromycotina</taxon>
        <taxon>Mucoromycetes</taxon>
        <taxon>Mucorales</taxon>
        <taxon>Mucorineae</taxon>
        <taxon>Mucoraceae</taxon>
        <taxon>Apophysomyces</taxon>
    </lineage>
</organism>
<dbReference type="GO" id="GO:0004185">
    <property type="term" value="F:serine-type carboxypeptidase activity"/>
    <property type="evidence" value="ECO:0007669"/>
    <property type="project" value="UniProtKB-EC"/>
</dbReference>
<keyword evidence="10 17" id="KW-0472">Membrane</keyword>
<comment type="similarity">
    <text evidence="3">Belongs to the peptidase S10 family.</text>
</comment>
<evidence type="ECO:0000256" key="7">
    <source>
        <dbReference type="ARBA" id="ARBA00022729"/>
    </source>
</evidence>
<feature type="compositionally biased region" description="Polar residues" evidence="16">
    <location>
        <begin position="406"/>
        <end position="420"/>
    </location>
</feature>
<dbReference type="AlphaFoldDB" id="A0A8H7BZA4"/>
<dbReference type="PRINTS" id="PR00724">
    <property type="entry name" value="CRBOXYPTASEC"/>
</dbReference>
<evidence type="ECO:0000256" key="4">
    <source>
        <dbReference type="ARBA" id="ARBA00022645"/>
    </source>
</evidence>
<dbReference type="PANTHER" id="PTHR11802">
    <property type="entry name" value="SERINE PROTEASE FAMILY S10 SERINE CARBOXYPEPTIDASE"/>
    <property type="match status" value="1"/>
</dbReference>
<sequence length="546" mass="61770">MDGLFLENGPYRVNKDLSLTISEGGWQDYAVTVFVDQPVGTGFSYSDANGYMHSLEEISSEFTVFLDKFFDLFPHLRKYDLYLAGESFAGTYIPYFASELLKANEKQGTKYNLQGIAIGNGWISPVHQYDAYYDFSVKNNLLEGEWKEIASRQLKECHIAMKEKVRINVRVCENVLQTVLDNSTHTKDGQPYCINQYDIRLKDEESPDCGQSWPYELKDMTEYLRLPALKSAIHANTQALGWIECSHSVSRALHSDNSNFNPIENTREMDANNMVSGEYDLICNTLGTEYLIGNLTWNGDKGFQSAEQSNWFIDDKLVGYYTTARNLTYVLIKNGSHMVPYDRPIETLDMINRFMGVGDNVVRGLPSRVDQNLTAVEPTKSSSGSKSAGTSTPAGEKIVHDDTESDSVSAAQEEQQDSNSRWGGYKGWSAFAVAIMILLLAAVGFCWYRSGKSSKSPSTWFERLRQLFGKTTRPKKLRLDDQDDTNELDELVVQTPTLFAAEDSDDDAEPTKRKTTHFAIVDDDEETDDIDDFAEWHEETNSHKEH</sequence>
<comment type="catalytic activity">
    <reaction evidence="1">
        <text>Preferential release of a C-terminal arginine or lysine residue.</text>
        <dbReference type="EC" id="3.4.16.6"/>
    </reaction>
</comment>
<dbReference type="GO" id="GO:0006508">
    <property type="term" value="P:proteolysis"/>
    <property type="evidence" value="ECO:0007669"/>
    <property type="project" value="UniProtKB-KW"/>
</dbReference>
<dbReference type="Gene3D" id="3.40.50.1820">
    <property type="entry name" value="alpha/beta hydrolase"/>
    <property type="match status" value="1"/>
</dbReference>
<protein>
    <recommendedName>
        <fullName evidence="14">Pheromone-processing carboxypeptidase KEX1</fullName>
        <ecNumber evidence="12">3.4.16.6</ecNumber>
    </recommendedName>
    <alternativeName>
        <fullName evidence="15">Carboxypeptidase D</fullName>
    </alternativeName>
    <alternativeName>
        <fullName evidence="13">Pheromone-processing carboxypeptidase kex1</fullName>
    </alternativeName>
</protein>
<feature type="compositionally biased region" description="Low complexity" evidence="16">
    <location>
        <begin position="378"/>
        <end position="395"/>
    </location>
</feature>
<evidence type="ECO:0000256" key="9">
    <source>
        <dbReference type="ARBA" id="ARBA00023034"/>
    </source>
</evidence>
<keyword evidence="5 17" id="KW-0812">Transmembrane</keyword>
<dbReference type="GO" id="GO:0006915">
    <property type="term" value="P:apoptotic process"/>
    <property type="evidence" value="ECO:0007669"/>
    <property type="project" value="UniProtKB-KW"/>
</dbReference>
<evidence type="ECO:0000256" key="13">
    <source>
        <dbReference type="ARBA" id="ARBA00040403"/>
    </source>
</evidence>
<keyword evidence="11" id="KW-0325">Glycoprotein</keyword>
<dbReference type="EC" id="3.4.16.6" evidence="12"/>
<feature type="compositionally biased region" description="Basic and acidic residues" evidence="16">
    <location>
        <begin position="534"/>
        <end position="546"/>
    </location>
</feature>
<dbReference type="EMBL" id="JABAYA010000006">
    <property type="protein sequence ID" value="KAF7731890.1"/>
    <property type="molecule type" value="Genomic_DNA"/>
</dbReference>
<feature type="region of interest" description="Disordered" evidence="16">
    <location>
        <begin position="502"/>
        <end position="546"/>
    </location>
</feature>
<dbReference type="OrthoDB" id="443318at2759"/>
<evidence type="ECO:0000256" key="2">
    <source>
        <dbReference type="ARBA" id="ARBA00004393"/>
    </source>
</evidence>
<keyword evidence="18" id="KW-0378">Hydrolase</keyword>
<evidence type="ECO:0000313" key="18">
    <source>
        <dbReference type="EMBL" id="KAF7731890.1"/>
    </source>
</evidence>
<reference evidence="18" key="1">
    <citation type="submission" date="2020-01" db="EMBL/GenBank/DDBJ databases">
        <title>Genome Sequencing of Three Apophysomyces-Like Fungal Strains Confirms a Novel Fungal Genus in the Mucoromycota with divergent Burkholderia-like Endosymbiotic Bacteria.</title>
        <authorList>
            <person name="Stajich J.E."/>
            <person name="Macias A.M."/>
            <person name="Carter-House D."/>
            <person name="Lovett B."/>
            <person name="Kasson L.R."/>
            <person name="Berry K."/>
            <person name="Grigoriev I."/>
            <person name="Chang Y."/>
            <person name="Spatafora J."/>
            <person name="Kasson M.T."/>
        </authorList>
    </citation>
    <scope>NUCLEOTIDE SEQUENCE</scope>
    <source>
        <strain evidence="18">NRRL A-21654</strain>
    </source>
</reference>
<dbReference type="SUPFAM" id="SSF53474">
    <property type="entry name" value="alpha/beta-Hydrolases"/>
    <property type="match status" value="1"/>
</dbReference>
<dbReference type="GO" id="GO:0005802">
    <property type="term" value="C:trans-Golgi network"/>
    <property type="evidence" value="ECO:0007669"/>
    <property type="project" value="TreeGrafter"/>
</dbReference>
<evidence type="ECO:0000256" key="14">
    <source>
        <dbReference type="ARBA" id="ARBA00040628"/>
    </source>
</evidence>
<evidence type="ECO:0000256" key="1">
    <source>
        <dbReference type="ARBA" id="ARBA00001003"/>
    </source>
</evidence>
<keyword evidence="7" id="KW-0732">Signal</keyword>
<evidence type="ECO:0000256" key="3">
    <source>
        <dbReference type="ARBA" id="ARBA00009431"/>
    </source>
</evidence>
<evidence type="ECO:0000313" key="19">
    <source>
        <dbReference type="Proteomes" id="UP000605846"/>
    </source>
</evidence>
<dbReference type="Proteomes" id="UP000605846">
    <property type="component" value="Unassembled WGS sequence"/>
</dbReference>
<gene>
    <name evidence="18" type="primary">KEX1</name>
    <name evidence="18" type="ORF">EC973_007721</name>
</gene>
<comment type="subcellular location">
    <subcellularLocation>
        <location evidence="2">Golgi apparatus</location>
        <location evidence="2">trans-Golgi network membrane</location>
        <topology evidence="2">Single-pass type I membrane protein</topology>
    </subcellularLocation>
</comment>
<keyword evidence="19" id="KW-1185">Reference proteome</keyword>
<feature type="region of interest" description="Disordered" evidence="16">
    <location>
        <begin position="372"/>
        <end position="420"/>
    </location>
</feature>
<evidence type="ECO:0000256" key="11">
    <source>
        <dbReference type="ARBA" id="ARBA00023180"/>
    </source>
</evidence>
<dbReference type="PROSITE" id="PS00560">
    <property type="entry name" value="CARBOXYPEPT_SER_HIS"/>
    <property type="match status" value="1"/>
</dbReference>
<dbReference type="PANTHER" id="PTHR11802:SF190">
    <property type="entry name" value="PHEROMONE-PROCESSING CARBOXYPEPTIDASE KEX1"/>
    <property type="match status" value="1"/>
</dbReference>
<evidence type="ECO:0000256" key="8">
    <source>
        <dbReference type="ARBA" id="ARBA00022989"/>
    </source>
</evidence>
<name>A0A8H7BZA4_9FUNG</name>
<keyword evidence="4" id="KW-0121">Carboxypeptidase</keyword>
<keyword evidence="6" id="KW-0053">Apoptosis</keyword>
<evidence type="ECO:0000256" key="15">
    <source>
        <dbReference type="ARBA" id="ARBA00042717"/>
    </source>
</evidence>
<evidence type="ECO:0000256" key="10">
    <source>
        <dbReference type="ARBA" id="ARBA00023136"/>
    </source>
</evidence>
<dbReference type="InterPro" id="IPR001563">
    <property type="entry name" value="Peptidase_S10"/>
</dbReference>
<evidence type="ECO:0000256" key="5">
    <source>
        <dbReference type="ARBA" id="ARBA00022692"/>
    </source>
</evidence>
<keyword evidence="9" id="KW-0333">Golgi apparatus</keyword>
<evidence type="ECO:0000256" key="16">
    <source>
        <dbReference type="SAM" id="MobiDB-lite"/>
    </source>
</evidence>
<proteinExistence type="inferred from homology"/>
<dbReference type="InterPro" id="IPR029058">
    <property type="entry name" value="AB_hydrolase_fold"/>
</dbReference>
<feature type="compositionally biased region" description="Acidic residues" evidence="16">
    <location>
        <begin position="521"/>
        <end position="533"/>
    </location>
</feature>
<evidence type="ECO:0000256" key="17">
    <source>
        <dbReference type="SAM" id="Phobius"/>
    </source>
</evidence>
<keyword evidence="18" id="KW-0645">Protease</keyword>
<evidence type="ECO:0000256" key="6">
    <source>
        <dbReference type="ARBA" id="ARBA00022703"/>
    </source>
</evidence>
<comment type="caution">
    <text evidence="18">The sequence shown here is derived from an EMBL/GenBank/DDBJ whole genome shotgun (WGS) entry which is preliminary data.</text>
</comment>
<evidence type="ECO:0000256" key="12">
    <source>
        <dbReference type="ARBA" id="ARBA00038895"/>
    </source>
</evidence>
<keyword evidence="8 17" id="KW-1133">Transmembrane helix</keyword>
<dbReference type="Pfam" id="PF00450">
    <property type="entry name" value="Peptidase_S10"/>
    <property type="match status" value="1"/>
</dbReference>
<accession>A0A8H7BZA4</accession>
<feature type="transmembrane region" description="Helical" evidence="17">
    <location>
        <begin position="428"/>
        <end position="448"/>
    </location>
</feature>